<feature type="region of interest" description="Disordered" evidence="2">
    <location>
        <begin position="660"/>
        <end position="681"/>
    </location>
</feature>
<dbReference type="HOGENOM" id="CLU_009491_1_1_1"/>
<dbReference type="InterPro" id="IPR051726">
    <property type="entry name" value="Chitin_Synth_Reg"/>
</dbReference>
<dbReference type="STRING" id="1051891.A0A0C3PXT1"/>
<reference evidence="4" key="2">
    <citation type="submission" date="2015-01" db="EMBL/GenBank/DDBJ databases">
        <title>Evolutionary Origins and Diversification of the Mycorrhizal Mutualists.</title>
        <authorList>
            <consortium name="DOE Joint Genome Institute"/>
            <consortium name="Mycorrhizal Genomics Consortium"/>
            <person name="Kohler A."/>
            <person name="Kuo A."/>
            <person name="Nagy L.G."/>
            <person name="Floudas D."/>
            <person name="Copeland A."/>
            <person name="Barry K.W."/>
            <person name="Cichocki N."/>
            <person name="Veneault-Fourrey C."/>
            <person name="LaButti K."/>
            <person name="Lindquist E.A."/>
            <person name="Lipzen A."/>
            <person name="Lundell T."/>
            <person name="Morin E."/>
            <person name="Murat C."/>
            <person name="Riley R."/>
            <person name="Ohm R."/>
            <person name="Sun H."/>
            <person name="Tunlid A."/>
            <person name="Henrissat B."/>
            <person name="Grigoriev I.V."/>
            <person name="Hibbett D.S."/>
            <person name="Martin F."/>
        </authorList>
    </citation>
    <scope>NUCLEOTIDE SEQUENCE [LARGE SCALE GENOMIC DNA]</scope>
    <source>
        <strain evidence="4">MUT 4182</strain>
    </source>
</reference>
<feature type="region of interest" description="Disordered" evidence="2">
    <location>
        <begin position="698"/>
        <end position="933"/>
    </location>
</feature>
<dbReference type="EMBL" id="KN823196">
    <property type="protein sequence ID" value="KIO19930.1"/>
    <property type="molecule type" value="Genomic_DNA"/>
</dbReference>
<feature type="compositionally biased region" description="Polar residues" evidence="2">
    <location>
        <begin position="212"/>
        <end position="230"/>
    </location>
</feature>
<proteinExistence type="predicted"/>
<dbReference type="InterPro" id="IPR006597">
    <property type="entry name" value="Sel1-like"/>
</dbReference>
<dbReference type="SUPFAM" id="SSF81901">
    <property type="entry name" value="HCP-like"/>
    <property type="match status" value="2"/>
</dbReference>
<dbReference type="PRINTS" id="PR01217">
    <property type="entry name" value="PRICHEXTENSN"/>
</dbReference>
<feature type="compositionally biased region" description="Pro residues" evidence="2">
    <location>
        <begin position="188"/>
        <end position="211"/>
    </location>
</feature>
<feature type="compositionally biased region" description="Pro residues" evidence="2">
    <location>
        <begin position="718"/>
        <end position="735"/>
    </location>
</feature>
<dbReference type="SMART" id="SM00671">
    <property type="entry name" value="SEL1"/>
    <property type="match status" value="6"/>
</dbReference>
<evidence type="ECO:0000256" key="1">
    <source>
        <dbReference type="ARBA" id="ARBA00022737"/>
    </source>
</evidence>
<evidence type="ECO:0000313" key="4">
    <source>
        <dbReference type="Proteomes" id="UP000054248"/>
    </source>
</evidence>
<dbReference type="Gene3D" id="1.25.40.10">
    <property type="entry name" value="Tetratricopeptide repeat domain"/>
    <property type="match status" value="2"/>
</dbReference>
<keyword evidence="4" id="KW-1185">Reference proteome</keyword>
<dbReference type="OrthoDB" id="272077at2759"/>
<evidence type="ECO:0008006" key="5">
    <source>
        <dbReference type="Google" id="ProtNLM"/>
    </source>
</evidence>
<dbReference type="PANTHER" id="PTHR46430:SF2">
    <property type="entry name" value="CHITIN SYNTHASE REGULATORY FACTOR 4"/>
    <property type="match status" value="1"/>
</dbReference>
<accession>A0A0C3PXT1</accession>
<dbReference type="Proteomes" id="UP000054248">
    <property type="component" value="Unassembled WGS sequence"/>
</dbReference>
<feature type="region of interest" description="Disordered" evidence="2">
    <location>
        <begin position="1"/>
        <end position="260"/>
    </location>
</feature>
<dbReference type="InterPro" id="IPR011990">
    <property type="entry name" value="TPR-like_helical_dom_sf"/>
</dbReference>
<dbReference type="Pfam" id="PF08238">
    <property type="entry name" value="Sel1"/>
    <property type="match status" value="5"/>
</dbReference>
<feature type="compositionally biased region" description="Pro residues" evidence="2">
    <location>
        <begin position="87"/>
        <end position="148"/>
    </location>
</feature>
<dbReference type="PANTHER" id="PTHR46430">
    <property type="entry name" value="PROTEIN SKT5-RELATED"/>
    <property type="match status" value="1"/>
</dbReference>
<evidence type="ECO:0000256" key="2">
    <source>
        <dbReference type="SAM" id="MobiDB-lite"/>
    </source>
</evidence>
<keyword evidence="1" id="KW-0677">Repeat</keyword>
<dbReference type="AlphaFoldDB" id="A0A0C3PXT1"/>
<feature type="compositionally biased region" description="Pro residues" evidence="2">
    <location>
        <begin position="860"/>
        <end position="875"/>
    </location>
</feature>
<reference evidence="3 4" key="1">
    <citation type="submission" date="2014-04" db="EMBL/GenBank/DDBJ databases">
        <authorList>
            <consortium name="DOE Joint Genome Institute"/>
            <person name="Kuo A."/>
            <person name="Girlanda M."/>
            <person name="Perotto S."/>
            <person name="Kohler A."/>
            <person name="Nagy L.G."/>
            <person name="Floudas D."/>
            <person name="Copeland A."/>
            <person name="Barry K.W."/>
            <person name="Cichocki N."/>
            <person name="Veneault-Fourrey C."/>
            <person name="LaButti K."/>
            <person name="Lindquist E.A."/>
            <person name="Lipzen A."/>
            <person name="Lundell T."/>
            <person name="Morin E."/>
            <person name="Murat C."/>
            <person name="Sun H."/>
            <person name="Tunlid A."/>
            <person name="Henrissat B."/>
            <person name="Grigoriev I.V."/>
            <person name="Hibbett D.S."/>
            <person name="Martin F."/>
            <person name="Nordberg H.P."/>
            <person name="Cantor M.N."/>
            <person name="Hua S.X."/>
        </authorList>
    </citation>
    <scope>NUCLEOTIDE SEQUENCE [LARGE SCALE GENOMIC DNA]</scope>
    <source>
        <strain evidence="3 4">MUT 4182</strain>
    </source>
</reference>
<name>A0A0C3PXT1_9AGAM</name>
<feature type="compositionally biased region" description="Polar residues" evidence="2">
    <location>
        <begin position="170"/>
        <end position="181"/>
    </location>
</feature>
<feature type="compositionally biased region" description="Low complexity" evidence="2">
    <location>
        <begin position="149"/>
        <end position="158"/>
    </location>
</feature>
<gene>
    <name evidence="3" type="ORF">M407DRAFT_142900</name>
</gene>
<evidence type="ECO:0000313" key="3">
    <source>
        <dbReference type="EMBL" id="KIO19930.1"/>
    </source>
</evidence>
<feature type="compositionally biased region" description="Low complexity" evidence="2">
    <location>
        <begin position="231"/>
        <end position="242"/>
    </location>
</feature>
<sequence>MNPPVPPRPYSSYGAQDDSRPPVPPLPPQLANEVARQQDYPFAAPRPHRITNPASDMAQRLETQIGGGPMFPTVMTTPAPPSFQSYPGPPPPVQRYGPSPAPYSAPGPPAPYPPQQYGAPPPQPQQQYGAPPPQPQQQPWSPQLPPPQQQQQLPWGSPATPGGPGGWISPQPQQQRPTSAWGNIIPPQTLPPPGSASAPPPVSPLQPPTYPNPTSFGSLSQSFADLSFSSPQPAAVPQQQPPQRRDPSPEKGPPSVVAPLPTIASLTSSASSIATSSDPASKIKWAKDVLALVDRTVAGGAKSKDDVSGSKISDPDLVRLTDMAIQHIINIAGNAVAGGSIPRFVAEALFLRGGLYSTGSFPNYLQKDPRLAFKDYETAARAGYNPAWFKLGRDYESVGDLGKAKECFDLGVSLGETGSLYRLGMANLLGQLNIPKNPQLAIKLLRQAADQADLDTPQPAYVFGMLLLGQFDQVDLPIPLIMSTLPPASQQNPDPRQSEAKRRIERAAYLAFAPAQYKLGWAYEYAKINCSFDPLLSVQYYSLASQQGETEADMALSKWFLCGSDGAFEKDEVLAVTFAEKAAKKGLAAAEFAMGYYCEVGIGGPKDLTAAKKWYQRAVAHKNPEAAGRLQALSQPAPEMLSRAEHDRLTNDTLVRKRTSAKEYSMAHGMGNGERHGTGSEIKEAKRLAELAKLEETKMASDGLPMPVYPGSNNSSPIPSPQSAPRPLPTAPGPGPAASAARLDEKRRPQSPPRDTGRPLPAGQMPLPGGPGRFGGRREDSAPSGLGRGRPPNGLGDDRRRPSPTGRVDNGWSSGSPPVSGGFNLPAVGGRRPAAGADQGGRPPLGPERQSYSLSDGPAPSIPKPSPQQSPPPQQQPQQPQQQRPGMIKKPAHEPAPAPSPAAHGKPKPSGPQTFAEMGFQSAPVQDKDCIIM</sequence>
<feature type="compositionally biased region" description="Low complexity" evidence="2">
    <location>
        <begin position="811"/>
        <end position="837"/>
    </location>
</feature>
<protein>
    <recommendedName>
        <fullName evidence="5">HCP-like protein</fullName>
    </recommendedName>
</protein>
<organism evidence="3 4">
    <name type="scientific">Tulasnella calospora MUT 4182</name>
    <dbReference type="NCBI Taxonomy" id="1051891"/>
    <lineage>
        <taxon>Eukaryota</taxon>
        <taxon>Fungi</taxon>
        <taxon>Dikarya</taxon>
        <taxon>Basidiomycota</taxon>
        <taxon>Agaricomycotina</taxon>
        <taxon>Agaricomycetes</taxon>
        <taxon>Cantharellales</taxon>
        <taxon>Tulasnellaceae</taxon>
        <taxon>Tulasnella</taxon>
    </lineage>
</organism>